<gene>
    <name evidence="1" type="ORF">F5144DRAFT_229344</name>
</gene>
<evidence type="ECO:0000313" key="2">
    <source>
        <dbReference type="Proteomes" id="UP000724584"/>
    </source>
</evidence>
<keyword evidence="2" id="KW-1185">Reference proteome</keyword>
<dbReference type="Proteomes" id="UP000724584">
    <property type="component" value="Unassembled WGS sequence"/>
</dbReference>
<name>A0ACB7P8A7_9PEZI</name>
<comment type="caution">
    <text evidence="1">The sequence shown here is derived from an EMBL/GenBank/DDBJ whole genome shotgun (WGS) entry which is preliminary data.</text>
</comment>
<sequence>MVSKTALEVRAAPTLAAPSSERILQNQQSEQIEQNLLETQTSAYIERQDGISMAPSASRLTTEIPQIIIRAIGTGPALITYPGANLAQNECPQDHKQLDADKPDNHDNPDSGAMPESGNSPHGSYFQGVSAATATMAITYSPAAFPADTDLPSVLASLTLRESNPVRDHHDTVPYKGASTSNSHGKVTCLEPRLEDITSSLRPGIDLITATRPASTSLETIQAAQNKDTAPGKEDEALQSDSDGDGDAVSQAPPRDIPRVSTPSVRRPTTSRVLHSARARRKSSHRTTRKKAKSGNQASQRSRVPQGPQADIAVSATGRQPEIPKVDMRGVPHIVGGLVEHSLGLDNPLFAKQVEGDPSDPYNTVKVYRHAFFHFPPPDMGEHNREFERELEESRPIYEGFDSATIDQQLHGYAAQTKVFAEIMEEHRADLNRLKDVFVSNEKNLVQLGYERQRAMSNTLPRGEEKTRKKRAKVIAMVAEAEELLMKEQDAVREESNEIIMRSRANITRALGLDLRAPTMIDQKRTRASQRKMMEEQDTELGIAAAMVGLRGNLKEQDNRTHDAIIRNAQLVVDERMKAFDQEDNWRKPERPTPVTPTSNFDTIVTAVPEWFLILEAKNVIPLRGSTLLEKFKDLLLQVETSVYNMREEQRDQELRPTKHTWNKEYHKPDNAWPSALQRIRGGWWHCRDGPDAASPERSCKLCHRQVRVGDPNPSAAKWHQCLLEEIETAQAEANRKDRLSLKYRLQQEHEDINRYWQHREWCRSGGGVHISEVLHGRDVNDLNYRSSAEPQSWQHPGPSSQPLEPHDKQADEETLASQATPLPSPQHPCDPRMPRSLPGRQISPGSRSAGGPSTPPRHLSRSPLFYEMLSGGKLNGDPNVHGISPSRPRPLPGSPMFHELLSGRKIEEDIATQAAPTPGLHRQNSSQVHDILHDRQANNDTPSPARDGPPRPRSSLSLASQKNKQKTVSWQL</sequence>
<proteinExistence type="predicted"/>
<evidence type="ECO:0000313" key="1">
    <source>
        <dbReference type="EMBL" id="KAH6631694.1"/>
    </source>
</evidence>
<organism evidence="1 2">
    <name type="scientific">Chaetomium tenue</name>
    <dbReference type="NCBI Taxonomy" id="1854479"/>
    <lineage>
        <taxon>Eukaryota</taxon>
        <taxon>Fungi</taxon>
        <taxon>Dikarya</taxon>
        <taxon>Ascomycota</taxon>
        <taxon>Pezizomycotina</taxon>
        <taxon>Sordariomycetes</taxon>
        <taxon>Sordariomycetidae</taxon>
        <taxon>Sordariales</taxon>
        <taxon>Chaetomiaceae</taxon>
        <taxon>Chaetomium</taxon>
    </lineage>
</organism>
<protein>
    <submittedName>
        <fullName evidence="1">Uncharacterized protein</fullName>
    </submittedName>
</protein>
<dbReference type="EMBL" id="JAGIZQ010000004">
    <property type="protein sequence ID" value="KAH6631694.1"/>
    <property type="molecule type" value="Genomic_DNA"/>
</dbReference>
<accession>A0ACB7P8A7</accession>
<reference evidence="1 2" key="1">
    <citation type="journal article" date="2021" name="Nat. Commun.">
        <title>Genetic determinants of endophytism in the Arabidopsis root mycobiome.</title>
        <authorList>
            <person name="Mesny F."/>
            <person name="Miyauchi S."/>
            <person name="Thiergart T."/>
            <person name="Pickel B."/>
            <person name="Atanasova L."/>
            <person name="Karlsson M."/>
            <person name="Huettel B."/>
            <person name="Barry K.W."/>
            <person name="Haridas S."/>
            <person name="Chen C."/>
            <person name="Bauer D."/>
            <person name="Andreopoulos W."/>
            <person name="Pangilinan J."/>
            <person name="LaButti K."/>
            <person name="Riley R."/>
            <person name="Lipzen A."/>
            <person name="Clum A."/>
            <person name="Drula E."/>
            <person name="Henrissat B."/>
            <person name="Kohler A."/>
            <person name="Grigoriev I.V."/>
            <person name="Martin F.M."/>
            <person name="Hacquard S."/>
        </authorList>
    </citation>
    <scope>NUCLEOTIDE SEQUENCE [LARGE SCALE GENOMIC DNA]</scope>
    <source>
        <strain evidence="1 2">MPI-SDFR-AT-0079</strain>
    </source>
</reference>